<evidence type="ECO:0000256" key="10">
    <source>
        <dbReference type="ARBA" id="ARBA00022982"/>
    </source>
</evidence>
<keyword evidence="5" id="KW-0813">Transport</keyword>
<keyword evidence="14 17" id="KW-0496">Mitochondrion</keyword>
<evidence type="ECO:0000256" key="8">
    <source>
        <dbReference type="ARBA" id="ARBA00022792"/>
    </source>
</evidence>
<keyword evidence="13 17" id="KW-0830">Ubiquinone</keyword>
<comment type="similarity">
    <text evidence="2 17">Belongs to the complex I subunit 2 family.</text>
</comment>
<protein>
    <recommendedName>
        <fullName evidence="4 17">NADH-ubiquinone oxidoreductase chain 2</fullName>
        <ecNumber evidence="3 17">7.1.1.2</ecNumber>
    </recommendedName>
</protein>
<sequence>MMFPSSFFFLFFMVFGVFFSLSSSNWFLVWCGLEMNLMGFIPILIQFKGLSEIESAMKYFLVQALGSAMVLFGGVYCFFNLFSWTSLLFCLPVIIGLMIKLGVFPFYFWLPGVMMNMSWLSCLLLATWQKIAPLGILISFFYSNSMILVWAGVGSSLIGGIMGMGQSNLKCLLAYSSIGHMGWMVSISQFSVSISLFYLFIYIMMNFILFVLLQKMNFSWLNSMKKVPYFMSYYIVLFGLGFLNLGGIPPLLGFFPKLFSVEVLLSSGIYLGTFGLILGTCFSLYYYISMVLNSCLNVLNWHGNVLKKLDFGFVVLLLLLFNIFGLMILFIFI</sequence>
<dbReference type="AlphaFoldDB" id="B1B1W8"/>
<evidence type="ECO:0000256" key="16">
    <source>
        <dbReference type="ARBA" id="ARBA00049551"/>
    </source>
</evidence>
<organism evidence="19">
    <name type="scientific">Loxocorone allax</name>
    <name type="common">Goblet worm</name>
    <name type="synonym">Loxosomella allax</name>
    <dbReference type="NCBI Taxonomy" id="393181"/>
    <lineage>
        <taxon>Eukaryota</taxon>
        <taxon>Metazoa</taxon>
        <taxon>Spiralia</taxon>
        <taxon>Lophotrochozoa</taxon>
        <taxon>Entoprocta</taxon>
        <taxon>Loxosomatidae</taxon>
        <taxon>Loxocorone</taxon>
    </lineage>
</organism>
<dbReference type="InterPro" id="IPR001750">
    <property type="entry name" value="ND/Mrp_TM"/>
</dbReference>
<keyword evidence="6 17" id="KW-0679">Respiratory chain</keyword>
<feature type="transmembrane region" description="Helical" evidence="17">
    <location>
        <begin position="85"/>
        <end position="110"/>
    </location>
</feature>
<dbReference type="Pfam" id="PF00361">
    <property type="entry name" value="Proton_antipo_M"/>
    <property type="match status" value="1"/>
</dbReference>
<evidence type="ECO:0000256" key="4">
    <source>
        <dbReference type="ARBA" id="ARBA00021008"/>
    </source>
</evidence>
<geneLocation type="mitochondrion" evidence="19"/>
<evidence type="ECO:0000256" key="13">
    <source>
        <dbReference type="ARBA" id="ARBA00023075"/>
    </source>
</evidence>
<name>B1B1W8_LOXAA</name>
<keyword evidence="12 17" id="KW-0520">NAD</keyword>
<dbReference type="EC" id="7.1.1.2" evidence="3 17"/>
<feature type="domain" description="NADH:quinone oxidoreductase/Mrp antiporter transmembrane" evidence="18">
    <location>
        <begin position="23"/>
        <end position="282"/>
    </location>
</feature>
<accession>B1B1W8</accession>
<comment type="function">
    <text evidence="17">Core subunit of the mitochondrial membrane respiratory chain NADH dehydrogenase (Complex I) which catalyzes electron transfer from NADH through the respiratory chain, using ubiquinone as an electron acceptor. Essential for the catalytic activity and assembly of complex I.</text>
</comment>
<dbReference type="EMBL" id="AB264799">
    <property type="protein sequence ID" value="BAG12583.1"/>
    <property type="molecule type" value="Genomic_DNA"/>
</dbReference>
<feature type="transmembrane region" description="Helical" evidence="17">
    <location>
        <begin position="196"/>
        <end position="213"/>
    </location>
</feature>
<evidence type="ECO:0000256" key="2">
    <source>
        <dbReference type="ARBA" id="ARBA00007012"/>
    </source>
</evidence>
<evidence type="ECO:0000313" key="19">
    <source>
        <dbReference type="EMBL" id="BAG12583.1"/>
    </source>
</evidence>
<evidence type="ECO:0000256" key="6">
    <source>
        <dbReference type="ARBA" id="ARBA00022660"/>
    </source>
</evidence>
<evidence type="ECO:0000256" key="1">
    <source>
        <dbReference type="ARBA" id="ARBA00004448"/>
    </source>
</evidence>
<evidence type="ECO:0000259" key="18">
    <source>
        <dbReference type="Pfam" id="PF00361"/>
    </source>
</evidence>
<evidence type="ECO:0000256" key="14">
    <source>
        <dbReference type="ARBA" id="ARBA00023128"/>
    </source>
</evidence>
<gene>
    <name evidence="19" type="primary">nad2</name>
</gene>
<proteinExistence type="inferred from homology"/>
<feature type="transmembrane region" description="Helical" evidence="17">
    <location>
        <begin position="59"/>
        <end position="79"/>
    </location>
</feature>
<feature type="transmembrane region" description="Helical" evidence="17">
    <location>
        <begin position="122"/>
        <end position="141"/>
    </location>
</feature>
<evidence type="ECO:0000256" key="3">
    <source>
        <dbReference type="ARBA" id="ARBA00012944"/>
    </source>
</evidence>
<keyword evidence="11 17" id="KW-1133">Transmembrane helix</keyword>
<evidence type="ECO:0000256" key="15">
    <source>
        <dbReference type="ARBA" id="ARBA00023136"/>
    </source>
</evidence>
<evidence type="ECO:0000256" key="12">
    <source>
        <dbReference type="ARBA" id="ARBA00023027"/>
    </source>
</evidence>
<keyword evidence="8 17" id="KW-0999">Mitochondrion inner membrane</keyword>
<keyword evidence="9 17" id="KW-1278">Translocase</keyword>
<evidence type="ECO:0000256" key="9">
    <source>
        <dbReference type="ARBA" id="ARBA00022967"/>
    </source>
</evidence>
<comment type="subcellular location">
    <subcellularLocation>
        <location evidence="1 17">Mitochondrion inner membrane</location>
        <topology evidence="1 17">Multi-pass membrane protein</topology>
    </subcellularLocation>
</comment>
<feature type="transmembrane region" description="Helical" evidence="17">
    <location>
        <begin position="233"/>
        <end position="255"/>
    </location>
</feature>
<evidence type="ECO:0000256" key="5">
    <source>
        <dbReference type="ARBA" id="ARBA00022448"/>
    </source>
</evidence>
<feature type="transmembrane region" description="Helical" evidence="17">
    <location>
        <begin position="267"/>
        <end position="288"/>
    </location>
</feature>
<dbReference type="PRINTS" id="PR01436">
    <property type="entry name" value="NADHDHGNASE2"/>
</dbReference>
<dbReference type="InterPro" id="IPR003917">
    <property type="entry name" value="NADH_UbQ_OxRdtase_chain2"/>
</dbReference>
<comment type="catalytic activity">
    <reaction evidence="16 17">
        <text>a ubiquinone + NADH + 5 H(+)(in) = a ubiquinol + NAD(+) + 4 H(+)(out)</text>
        <dbReference type="Rhea" id="RHEA:29091"/>
        <dbReference type="Rhea" id="RHEA-COMP:9565"/>
        <dbReference type="Rhea" id="RHEA-COMP:9566"/>
        <dbReference type="ChEBI" id="CHEBI:15378"/>
        <dbReference type="ChEBI" id="CHEBI:16389"/>
        <dbReference type="ChEBI" id="CHEBI:17976"/>
        <dbReference type="ChEBI" id="CHEBI:57540"/>
        <dbReference type="ChEBI" id="CHEBI:57945"/>
        <dbReference type="EC" id="7.1.1.2"/>
    </reaction>
</comment>
<keyword evidence="15 17" id="KW-0472">Membrane</keyword>
<keyword evidence="7 17" id="KW-0812">Transmembrane</keyword>
<evidence type="ECO:0000256" key="7">
    <source>
        <dbReference type="ARBA" id="ARBA00022692"/>
    </source>
</evidence>
<feature type="transmembrane region" description="Helical" evidence="17">
    <location>
        <begin position="147"/>
        <end position="165"/>
    </location>
</feature>
<dbReference type="GO" id="GO:0008137">
    <property type="term" value="F:NADH dehydrogenase (ubiquinone) activity"/>
    <property type="evidence" value="ECO:0007669"/>
    <property type="project" value="UniProtKB-EC"/>
</dbReference>
<dbReference type="InterPro" id="IPR050175">
    <property type="entry name" value="Complex_I_Subunit_2"/>
</dbReference>
<evidence type="ECO:0000256" key="11">
    <source>
        <dbReference type="ARBA" id="ARBA00022989"/>
    </source>
</evidence>
<dbReference type="PANTHER" id="PTHR46552">
    <property type="entry name" value="NADH-UBIQUINONE OXIDOREDUCTASE CHAIN 2"/>
    <property type="match status" value="1"/>
</dbReference>
<evidence type="ECO:0000256" key="17">
    <source>
        <dbReference type="RuleBase" id="RU003403"/>
    </source>
</evidence>
<dbReference type="GO" id="GO:0005743">
    <property type="term" value="C:mitochondrial inner membrane"/>
    <property type="evidence" value="ECO:0007669"/>
    <property type="project" value="UniProtKB-SubCell"/>
</dbReference>
<feature type="transmembrane region" description="Helical" evidence="17">
    <location>
        <begin position="309"/>
        <end position="332"/>
    </location>
</feature>
<dbReference type="PANTHER" id="PTHR46552:SF1">
    <property type="entry name" value="NADH-UBIQUINONE OXIDOREDUCTASE CHAIN 2"/>
    <property type="match status" value="1"/>
</dbReference>
<keyword evidence="10 17" id="KW-0249">Electron transport</keyword>
<dbReference type="GO" id="GO:0006120">
    <property type="term" value="P:mitochondrial electron transport, NADH to ubiquinone"/>
    <property type="evidence" value="ECO:0007669"/>
    <property type="project" value="InterPro"/>
</dbReference>
<reference evidence="19" key="1">
    <citation type="journal article" date="2008" name="Mol. Phylogenet. Evol.">
        <title>Complete nucleotide sequences of mitochondrial genomes of two solitary entoprocts, Loxocorone allax and Loxosomella aloxiata: Implications for lophotrochozoan phylogeny.</title>
        <authorList>
            <person name="Yokobori S."/>
            <person name="Iseto T."/>
            <person name="Asakawa S."/>
            <person name="Sasaki T."/>
            <person name="Shimizu N."/>
            <person name="Yamagishi A."/>
            <person name="Oshima T."/>
            <person name="Hirose E."/>
        </authorList>
    </citation>
    <scope>NUCLEOTIDE SEQUENCE</scope>
</reference>